<sequence>MSKLIRRVVTILALTSMASSFASGKIEAAAESLSTQVVANADDFLKTAAKKVRFDRNQRKQKINQVLVVIKNFIHVKGTNAKHQ</sequence>
<feature type="chain" id="PRO_5004913157" evidence="1">
    <location>
        <begin position="23"/>
        <end position="84"/>
    </location>
</feature>
<keyword evidence="1" id="KW-0732">Signal</keyword>
<evidence type="ECO:0000256" key="1">
    <source>
        <dbReference type="SAM" id="SignalP"/>
    </source>
</evidence>
<dbReference type="Proteomes" id="UP000019433">
    <property type="component" value="Chromosome"/>
</dbReference>
<dbReference type="STRING" id="1229831.M832_00180"/>
<accession>W8JYZ7</accession>
<reference evidence="2 3" key="1">
    <citation type="journal article" date="2014" name="Syst. Appl. Microbiol.">
        <title>Evidence for the existence of two new members of the family Chlamydiaceae and proposal of Chlamydia avium sp. nov. and Chlamydia gallinacea sp. nov.</title>
        <authorList>
            <person name="Sachse K."/>
            <person name="Laroucau K."/>
            <person name="Riege K."/>
            <person name="Wehner S."/>
            <person name="Dilcher M."/>
            <person name="Creasy H.H."/>
            <person name="Weidmann M."/>
            <person name="Myers G."/>
            <person name="Vorimore F."/>
            <person name="Vicari N."/>
            <person name="Magnino S."/>
            <person name="Liebler-Tenorio E."/>
            <person name="Ruettger A."/>
            <person name="Bavoil P.M."/>
            <person name="Hufert F.T."/>
            <person name="Rossello-Mora R."/>
            <person name="Marz M."/>
        </authorList>
    </citation>
    <scope>NUCLEOTIDE SEQUENCE [LARGE SCALE GENOMIC DNA]</scope>
    <source>
        <strain evidence="2 3">10DC88</strain>
    </source>
</reference>
<dbReference type="KEGG" id="cav:M832_00180"/>
<evidence type="ECO:0000313" key="2">
    <source>
        <dbReference type="EMBL" id="AHK62892.1"/>
    </source>
</evidence>
<organism evidence="2 3">
    <name type="scientific">Chlamydia avium 10DC88</name>
    <dbReference type="NCBI Taxonomy" id="1229831"/>
    <lineage>
        <taxon>Bacteria</taxon>
        <taxon>Pseudomonadati</taxon>
        <taxon>Chlamydiota</taxon>
        <taxon>Chlamydiia</taxon>
        <taxon>Chlamydiales</taxon>
        <taxon>Chlamydiaceae</taxon>
        <taxon>Chlamydia/Chlamydophila group</taxon>
        <taxon>Chlamydia</taxon>
    </lineage>
</organism>
<evidence type="ECO:0000313" key="3">
    <source>
        <dbReference type="Proteomes" id="UP000019433"/>
    </source>
</evidence>
<dbReference type="HOGENOM" id="CLU_2521575_0_0_0"/>
<gene>
    <name evidence="2" type="ORF">M832_00180</name>
</gene>
<protein>
    <submittedName>
        <fullName evidence="2">Uncharacterized protein</fullName>
    </submittedName>
</protein>
<dbReference type="PATRIC" id="fig|1229831.3.peg.16"/>
<dbReference type="AlphaFoldDB" id="W8JYZ7"/>
<dbReference type="EMBL" id="CP006571">
    <property type="protein sequence ID" value="AHK62892.1"/>
    <property type="molecule type" value="Genomic_DNA"/>
</dbReference>
<dbReference type="eggNOG" id="COG1361">
    <property type="taxonomic scope" value="Bacteria"/>
</dbReference>
<feature type="signal peptide" evidence="1">
    <location>
        <begin position="1"/>
        <end position="22"/>
    </location>
</feature>
<name>W8JYZ7_9CHLA</name>
<proteinExistence type="predicted"/>